<gene>
    <name evidence="5" type="ORF">MANES_14G126400v8</name>
</gene>
<dbReference type="InterPro" id="IPR011990">
    <property type="entry name" value="TPR-like_helical_dom_sf"/>
</dbReference>
<evidence type="ECO:0000313" key="5">
    <source>
        <dbReference type="EMBL" id="OAY31609.1"/>
    </source>
</evidence>
<comment type="caution">
    <text evidence="5">The sequence shown here is derived from an EMBL/GenBank/DDBJ whole genome shotgun (WGS) entry which is preliminary data.</text>
</comment>
<accession>A0A2C9UL84</accession>
<dbReference type="Gramene" id="Manes.14G126400.2.v8.1">
    <property type="protein sequence ID" value="Manes.14G126400.2.v8.1.CDS"/>
    <property type="gene ID" value="Manes.14G126400.v8.1"/>
</dbReference>
<feature type="repeat" description="PPR" evidence="3">
    <location>
        <begin position="514"/>
        <end position="548"/>
    </location>
</feature>
<dbReference type="STRING" id="3983.A0A2C9UL84"/>
<dbReference type="Pfam" id="PF25245">
    <property type="entry name" value="TPR_At1g68980"/>
    <property type="match status" value="1"/>
</dbReference>
<organism evidence="5 6">
    <name type="scientific">Manihot esculenta</name>
    <name type="common">Cassava</name>
    <name type="synonym">Jatropha manihot</name>
    <dbReference type="NCBI Taxonomy" id="3983"/>
    <lineage>
        <taxon>Eukaryota</taxon>
        <taxon>Viridiplantae</taxon>
        <taxon>Streptophyta</taxon>
        <taxon>Embryophyta</taxon>
        <taxon>Tracheophyta</taxon>
        <taxon>Spermatophyta</taxon>
        <taxon>Magnoliopsida</taxon>
        <taxon>eudicotyledons</taxon>
        <taxon>Gunneridae</taxon>
        <taxon>Pentapetalae</taxon>
        <taxon>rosids</taxon>
        <taxon>fabids</taxon>
        <taxon>Malpighiales</taxon>
        <taxon>Euphorbiaceae</taxon>
        <taxon>Crotonoideae</taxon>
        <taxon>Manihoteae</taxon>
        <taxon>Manihot</taxon>
    </lineage>
</organism>
<dbReference type="PANTHER" id="PTHR46598">
    <property type="entry name" value="BNAC05G43320D PROTEIN"/>
    <property type="match status" value="1"/>
</dbReference>
<dbReference type="AlphaFoldDB" id="A0A2C9UL84"/>
<evidence type="ECO:0000256" key="2">
    <source>
        <dbReference type="ARBA" id="ARBA00022737"/>
    </source>
</evidence>
<evidence type="ECO:0000256" key="1">
    <source>
        <dbReference type="ARBA" id="ARBA00007626"/>
    </source>
</evidence>
<comment type="similarity">
    <text evidence="1">Belongs to the PPR family. P subfamily.</text>
</comment>
<dbReference type="PROSITE" id="PS51375">
    <property type="entry name" value="PPR"/>
    <property type="match status" value="1"/>
</dbReference>
<feature type="domain" description="At1g68980-like TPR repeats" evidence="4">
    <location>
        <begin position="121"/>
        <end position="240"/>
    </location>
</feature>
<evidence type="ECO:0000259" key="4">
    <source>
        <dbReference type="Pfam" id="PF25245"/>
    </source>
</evidence>
<protein>
    <recommendedName>
        <fullName evidence="4">At1g68980-like TPR repeats domain-containing protein</fullName>
    </recommendedName>
</protein>
<dbReference type="EMBL" id="CM004400">
    <property type="protein sequence ID" value="OAY31609.1"/>
    <property type="molecule type" value="Genomic_DNA"/>
</dbReference>
<evidence type="ECO:0000256" key="3">
    <source>
        <dbReference type="PROSITE-ProRule" id="PRU00708"/>
    </source>
</evidence>
<proteinExistence type="inferred from homology"/>
<keyword evidence="6" id="KW-1185">Reference proteome</keyword>
<dbReference type="OrthoDB" id="783540at2759"/>
<dbReference type="Pfam" id="PF01535">
    <property type="entry name" value="PPR"/>
    <property type="match status" value="1"/>
</dbReference>
<sequence length="748" mass="85856">MLSLSPLISILFGQSSCHGNFSNFGLCLAVINIWMALISTRKVFLQPHIVKSYLHGCVMASAIQKTALISWHGSEFSVEESFHRFQVLDIFCKLNQFVNFQPFSSSTHPERICWEVSSHAILLRKLEVALEDRQLDEAWVTFNDFKSLYGFPIDSLMSRLITELSYSSDPYWLQKACTLVLQISKEKANLLKTEVLTKLAISLARAQMPIPASMILRVMLERENIPPVSVLQLIFLHMVKTEIGAYLASNFLIQICDYFLHLSAKRSEHRKMIKPDTMTFNLVLDACVRFKSSLKGQEILEWMSQISVIADAHSIIIISQIYEINGLRDEIKKLKDHIDRVSAPFVCHYRQFYDCLLNLHFKFDDLDAATKLLLDMNGFWGSVPSTKPREEMQKPYLVSIGSQNLRAGLKLQIVPELLQKDSAIQLEDKTEFVIFKNGKLLPSNRALAKLIHCYKRHQRITEISKVLVSMQKVFQTLGGSNLCSDVIDACIRLGWLETAHDVLEDTEEAGIPVGLTAYMVLLTSYYSQGMSKEAEAVLRQLRKAGLESNLPGEIAASAGLSETTESISSSVTASDLADFLVQEVREEKAIPPIIYELNSSIYFFCKAKMMGDALRSYRKVQMMGIQPTVQTFSFLVYGYSSLERYRDITVLWGDIKRHMKSRNIVVSRDLYELLLMNFIRGGYFERVMEVVGYMKDQNMYTDKWMYKCEFLKLHKNLYKGVRLSEARNEVQRKRLEFVQKFRRWVDID</sequence>
<dbReference type="Gene3D" id="1.25.40.10">
    <property type="entry name" value="Tetratricopeptide repeat domain"/>
    <property type="match status" value="3"/>
</dbReference>
<name>A0A2C9UL84_MANES</name>
<dbReference type="PANTHER" id="PTHR46598:SF3">
    <property type="entry name" value="OS07G0495300 PROTEIN"/>
    <property type="match status" value="1"/>
</dbReference>
<reference evidence="6" key="1">
    <citation type="journal article" date="2016" name="Nat. Biotechnol.">
        <title>Sequencing wild and cultivated cassava and related species reveals extensive interspecific hybridization and genetic diversity.</title>
        <authorList>
            <person name="Bredeson J.V."/>
            <person name="Lyons J.B."/>
            <person name="Prochnik S.E."/>
            <person name="Wu G.A."/>
            <person name="Ha C.M."/>
            <person name="Edsinger-Gonzales E."/>
            <person name="Grimwood J."/>
            <person name="Schmutz J."/>
            <person name="Rabbi I.Y."/>
            <person name="Egesi C."/>
            <person name="Nauluvula P."/>
            <person name="Lebot V."/>
            <person name="Ndunguru J."/>
            <person name="Mkamilo G."/>
            <person name="Bart R.S."/>
            <person name="Setter T.L."/>
            <person name="Gleadow R.M."/>
            <person name="Kulakow P."/>
            <person name="Ferguson M.E."/>
            <person name="Rounsley S."/>
            <person name="Rokhsar D.S."/>
        </authorList>
    </citation>
    <scope>NUCLEOTIDE SEQUENCE [LARGE SCALE GENOMIC DNA]</scope>
    <source>
        <strain evidence="6">cv. AM560-2</strain>
    </source>
</reference>
<dbReference type="InterPro" id="IPR002885">
    <property type="entry name" value="PPR_rpt"/>
</dbReference>
<evidence type="ECO:0000313" key="6">
    <source>
        <dbReference type="Proteomes" id="UP000091857"/>
    </source>
</evidence>
<dbReference type="Proteomes" id="UP000091857">
    <property type="component" value="Chromosome 14"/>
</dbReference>
<dbReference type="InterPro" id="IPR057440">
    <property type="entry name" value="At1g68980-like_TPR"/>
</dbReference>
<keyword evidence="2" id="KW-0677">Repeat</keyword>